<organism evidence="1 2">
    <name type="scientific">Conoideocrella luteorostrata</name>
    <dbReference type="NCBI Taxonomy" id="1105319"/>
    <lineage>
        <taxon>Eukaryota</taxon>
        <taxon>Fungi</taxon>
        <taxon>Dikarya</taxon>
        <taxon>Ascomycota</taxon>
        <taxon>Pezizomycotina</taxon>
        <taxon>Sordariomycetes</taxon>
        <taxon>Hypocreomycetidae</taxon>
        <taxon>Hypocreales</taxon>
        <taxon>Clavicipitaceae</taxon>
        <taxon>Conoideocrella</taxon>
    </lineage>
</organism>
<dbReference type="Proteomes" id="UP001251528">
    <property type="component" value="Unassembled WGS sequence"/>
</dbReference>
<keyword evidence="2" id="KW-1185">Reference proteome</keyword>
<gene>
    <name evidence="1" type="ORF">QQS21_009289</name>
</gene>
<reference evidence="1" key="1">
    <citation type="submission" date="2023-06" db="EMBL/GenBank/DDBJ databases">
        <title>Conoideocrella luteorostrata (Hypocreales: Clavicipitaceae), a potential biocontrol fungus for elongate hemlock scale in United States Christmas tree production areas.</title>
        <authorList>
            <person name="Barrett H."/>
            <person name="Lovett B."/>
            <person name="Macias A.M."/>
            <person name="Stajich J.E."/>
            <person name="Kasson M.T."/>
        </authorList>
    </citation>
    <scope>NUCLEOTIDE SEQUENCE</scope>
    <source>
        <strain evidence="1">ARSEF 14590</strain>
    </source>
</reference>
<dbReference type="AlphaFoldDB" id="A0AAJ0CJW7"/>
<accession>A0AAJ0CJW7</accession>
<name>A0AAJ0CJW7_9HYPO</name>
<proteinExistence type="predicted"/>
<evidence type="ECO:0000313" key="2">
    <source>
        <dbReference type="Proteomes" id="UP001251528"/>
    </source>
</evidence>
<sequence>MQPTTLMAARRRSFSLSGVGDSKLVWKAYAIALQSLMTTQSDLANSSKAIFVASPGLIDIPAGGFAPQEITNEHIFRRADALQDTRSPFYMPEGDSYFDSRRKYLQGIHDNAVTQSDVSSSISKFRSEVQRAQDRSAEAYLRDLDLYRKSTSVAGPGLNNFEAWGEKFGVYHAWARSEQKRVEQDHALAAINTSSSVGLALAAFDLAQDTSTLRLG</sequence>
<protein>
    <submittedName>
        <fullName evidence="1">Uncharacterized protein</fullName>
    </submittedName>
</protein>
<comment type="caution">
    <text evidence="1">The sequence shown here is derived from an EMBL/GenBank/DDBJ whole genome shotgun (WGS) entry which is preliminary data.</text>
</comment>
<dbReference type="EMBL" id="JASWJB010000233">
    <property type="protein sequence ID" value="KAK2592999.1"/>
    <property type="molecule type" value="Genomic_DNA"/>
</dbReference>
<evidence type="ECO:0000313" key="1">
    <source>
        <dbReference type="EMBL" id="KAK2592999.1"/>
    </source>
</evidence>